<dbReference type="PANTHER" id="PTHR12138">
    <property type="entry name" value="PRIMATE-EXPANDED PROTEIN FAMILY"/>
    <property type="match status" value="1"/>
</dbReference>
<sequence length="155" mass="17472">MYETGSCYVTQLECSGMITGPCSFKLRAQKIPPHQPPEWLVLQVCATTPGWFFKNFCRDRGLIMLPRLECSGMITTHCNLDILGSGDPPTSAFQVAGTTDMHHHTQLIFFFFFNFWWMGFHHVCPGSSPTPVLKLSVCLSLSECWDYRCVSPCPA</sequence>
<dbReference type="Ensembl" id="ENSPANT00000082864.1">
    <property type="protein sequence ID" value="ENSPANP00000054171.1"/>
    <property type="gene ID" value="ENSPANG00000039778.1"/>
</dbReference>
<dbReference type="AlphaFoldDB" id="A0A8I5NLM8"/>
<dbReference type="Proteomes" id="UP000028761">
    <property type="component" value="Chromosome 14"/>
</dbReference>
<dbReference type="PRINTS" id="PR02045">
    <property type="entry name" value="F138DOMAIN"/>
</dbReference>
<organism evidence="1 2">
    <name type="scientific">Papio anubis</name>
    <name type="common">Olive baboon</name>
    <dbReference type="NCBI Taxonomy" id="9555"/>
    <lineage>
        <taxon>Eukaryota</taxon>
        <taxon>Metazoa</taxon>
        <taxon>Chordata</taxon>
        <taxon>Craniata</taxon>
        <taxon>Vertebrata</taxon>
        <taxon>Euteleostomi</taxon>
        <taxon>Mammalia</taxon>
        <taxon>Eutheria</taxon>
        <taxon>Euarchontoglires</taxon>
        <taxon>Primates</taxon>
        <taxon>Haplorrhini</taxon>
        <taxon>Catarrhini</taxon>
        <taxon>Cercopithecidae</taxon>
        <taxon>Cercopithecinae</taxon>
        <taxon>Papio</taxon>
    </lineage>
</organism>
<protein>
    <submittedName>
        <fullName evidence="1">Uncharacterized protein</fullName>
    </submittedName>
</protein>
<evidence type="ECO:0000313" key="1">
    <source>
        <dbReference type="Ensembl" id="ENSPANP00000054171.1"/>
    </source>
</evidence>
<keyword evidence="2" id="KW-1185">Reference proteome</keyword>
<dbReference type="PANTHER" id="PTHR12138:SF162">
    <property type="entry name" value="CHROMOSOME UNDETERMINED SCAFFOLD_275, WHOLE GENOME SHOTGUN SEQUENCE"/>
    <property type="match status" value="1"/>
</dbReference>
<name>A0A8I5NLM8_PAPAN</name>
<reference evidence="1" key="3">
    <citation type="submission" date="2025-09" db="UniProtKB">
        <authorList>
            <consortium name="Ensembl"/>
        </authorList>
    </citation>
    <scope>IDENTIFICATION</scope>
</reference>
<dbReference type="GeneTree" id="ENSGT00940000167695"/>
<proteinExistence type="predicted"/>
<evidence type="ECO:0000313" key="2">
    <source>
        <dbReference type="Proteomes" id="UP000028761"/>
    </source>
</evidence>
<reference evidence="1 2" key="1">
    <citation type="submission" date="2012-03" db="EMBL/GenBank/DDBJ databases">
        <title>Whole Genome Assembly of Papio anubis.</title>
        <authorList>
            <person name="Liu Y.L."/>
            <person name="Abraham K.A."/>
            <person name="Akbar H.A."/>
            <person name="Ali S.A."/>
            <person name="Anosike U.A."/>
            <person name="Aqrawi P.A."/>
            <person name="Arias F.A."/>
            <person name="Attaway T.A."/>
            <person name="Awwad R.A."/>
            <person name="Babu C.B."/>
            <person name="Bandaranaike D.B."/>
            <person name="Battles P.B."/>
            <person name="Bell A.B."/>
            <person name="Beltran B.B."/>
            <person name="Berhane-Mersha D.B."/>
            <person name="Bess C.B."/>
            <person name="Bickham C.B."/>
            <person name="Bolden T.B."/>
            <person name="Carter K.C."/>
            <person name="Chau D.C."/>
            <person name="Chavez A.C."/>
            <person name="Clerc-Blankenburg K.C."/>
            <person name="Coyle M.C."/>
            <person name="Dao M.D."/>
            <person name="Davila M.L.D."/>
            <person name="Davy-Carroll L.D."/>
            <person name="Denson S.D."/>
            <person name="Dinh H.D."/>
            <person name="Fernandez S.F."/>
            <person name="Fernando P.F."/>
            <person name="Forbes L.F."/>
            <person name="Francis C.F."/>
            <person name="Francisco L.F."/>
            <person name="Fu Q.F."/>
            <person name="Garcia-Iii R.G."/>
            <person name="Garrett T.G."/>
            <person name="Gross S.G."/>
            <person name="Gubbala S.G."/>
            <person name="Hirani K.H."/>
            <person name="Hogues M.H."/>
            <person name="Hollins B.H."/>
            <person name="Jackson L.J."/>
            <person name="Javaid M.J."/>
            <person name="Jhangiani S.J."/>
            <person name="Johnson A.J."/>
            <person name="Johnson B.J."/>
            <person name="Jones J.J."/>
            <person name="Joshi V.J."/>
            <person name="Kalu J.K."/>
            <person name="Khan N.K."/>
            <person name="Korchina V.K."/>
            <person name="Kovar C.K."/>
            <person name="Lago L.L."/>
            <person name="Lara F.L."/>
            <person name="Le T.-K.L."/>
            <person name="Lee S.L."/>
            <person name="Legall-Iii F.L."/>
            <person name="Lemon S.L."/>
            <person name="Liu J.L."/>
            <person name="Liu Y.-S.L."/>
            <person name="Liyanage D.L."/>
            <person name="Lopez J.L."/>
            <person name="Lorensuhewa L.L."/>
            <person name="Mata R.M."/>
            <person name="Mathew T.M."/>
            <person name="Mercado C.M."/>
            <person name="Mercado I.M."/>
            <person name="Morales K.M."/>
            <person name="Morgan M.M."/>
            <person name="Munidasa M.M."/>
            <person name="Ngo D.N."/>
            <person name="Nguyen L.N."/>
            <person name="Nguyen T.N."/>
            <person name="Nguyen N.N."/>
            <person name="Obregon M.O."/>
            <person name="Okwuonu G.O."/>
            <person name="Ongeri F.O."/>
            <person name="Onwere C.O."/>
            <person name="Osifeso I.O."/>
            <person name="Parra A.P."/>
            <person name="Patil S.P."/>
            <person name="Perez A.P."/>
            <person name="Perez Y.P."/>
            <person name="Pham C.P."/>
            <person name="Pu L.-L.P."/>
            <person name="Puazo M.P."/>
            <person name="Quiroz J.Q."/>
            <person name="Rouhana J.R."/>
            <person name="Ruiz M.R."/>
            <person name="Ruiz S.-J.R."/>
            <person name="Saada N.S."/>
            <person name="Santibanez J.S."/>
            <person name="Scheel M.S."/>
            <person name="Schneider B.S."/>
            <person name="Simmons D.S."/>
            <person name="Sisson I.S."/>
            <person name="Tang L.-Y.T."/>
            <person name="Thornton R.T."/>
            <person name="Tisius J.T."/>
            <person name="Toledanes G.T."/>
            <person name="Trejos Z.T."/>
            <person name="Usmani K.U."/>
            <person name="Varghese R.V."/>
            <person name="Vattathil S.V."/>
            <person name="Vee V.V."/>
            <person name="Walker D.W."/>
            <person name="Weissenberger G.W."/>
            <person name="White C.W."/>
            <person name="Williams A.W."/>
            <person name="Woodworth J.W."/>
            <person name="Wright R.W."/>
            <person name="Zhu Y.Z."/>
            <person name="Han Y.H."/>
            <person name="Newsham I.N."/>
            <person name="Nazareth L.N."/>
            <person name="Worley K.W."/>
            <person name="Muzny D.M."/>
            <person name="Rogers J.R."/>
            <person name="Gibbs R.G."/>
        </authorList>
    </citation>
    <scope>NUCLEOTIDE SEQUENCE [LARGE SCALE GENOMIC DNA]</scope>
</reference>
<reference evidence="1" key="2">
    <citation type="submission" date="2025-08" db="UniProtKB">
        <authorList>
            <consortium name="Ensembl"/>
        </authorList>
    </citation>
    <scope>IDENTIFICATION</scope>
</reference>
<accession>A0A8I5NLM8</accession>